<evidence type="ECO:0000313" key="2">
    <source>
        <dbReference type="EMBL" id="KAF1946258.1"/>
    </source>
</evidence>
<dbReference type="PANTHER" id="PTHR38790">
    <property type="entry name" value="2EXR DOMAIN-CONTAINING PROTEIN-RELATED"/>
    <property type="match status" value="1"/>
</dbReference>
<organism evidence="2 3">
    <name type="scientific">Clathrospora elynae</name>
    <dbReference type="NCBI Taxonomy" id="706981"/>
    <lineage>
        <taxon>Eukaryota</taxon>
        <taxon>Fungi</taxon>
        <taxon>Dikarya</taxon>
        <taxon>Ascomycota</taxon>
        <taxon>Pezizomycotina</taxon>
        <taxon>Dothideomycetes</taxon>
        <taxon>Pleosporomycetidae</taxon>
        <taxon>Pleosporales</taxon>
        <taxon>Diademaceae</taxon>
        <taxon>Clathrospora</taxon>
    </lineage>
</organism>
<sequence>MAQADLPSSQITSVQDFISLRNRRESPLVRVPAEIRNKIYGYALGGLEFHIKRSDHEGKWFRAKRLAIATRPIDADRQELPKFDPELLALTATCRQIYIETKLLPLAANEFIGSLNYLKSLVSGCIIDSTRLLFIEKLRIYVTDTEIEDEDGEYQIRRSLTNLLLVLCGMTGLKRVTLEWTGKEFVATSSDFILDLLFQEGERVFGGANQVKVVVVSDQN</sequence>
<gene>
    <name evidence="2" type="ORF">EJ02DRAFT_248378</name>
</gene>
<dbReference type="AlphaFoldDB" id="A0A6A5T201"/>
<dbReference type="PANTHER" id="PTHR38790:SF4">
    <property type="entry name" value="2EXR DOMAIN-CONTAINING PROTEIN"/>
    <property type="match status" value="1"/>
</dbReference>
<dbReference type="OrthoDB" id="5413827at2759"/>
<evidence type="ECO:0000259" key="1">
    <source>
        <dbReference type="Pfam" id="PF24864"/>
    </source>
</evidence>
<dbReference type="Proteomes" id="UP000800038">
    <property type="component" value="Unassembled WGS sequence"/>
</dbReference>
<protein>
    <recommendedName>
        <fullName evidence="1">DUF7730 domain-containing protein</fullName>
    </recommendedName>
</protein>
<dbReference type="InterPro" id="IPR056632">
    <property type="entry name" value="DUF7730"/>
</dbReference>
<dbReference type="EMBL" id="ML976004">
    <property type="protein sequence ID" value="KAF1946258.1"/>
    <property type="molecule type" value="Genomic_DNA"/>
</dbReference>
<proteinExistence type="predicted"/>
<feature type="domain" description="DUF7730" evidence="1">
    <location>
        <begin position="23"/>
        <end position="133"/>
    </location>
</feature>
<name>A0A6A5T201_9PLEO</name>
<keyword evidence="3" id="KW-1185">Reference proteome</keyword>
<dbReference type="Pfam" id="PF24864">
    <property type="entry name" value="DUF7730"/>
    <property type="match status" value="1"/>
</dbReference>
<accession>A0A6A5T201</accession>
<evidence type="ECO:0000313" key="3">
    <source>
        <dbReference type="Proteomes" id="UP000800038"/>
    </source>
</evidence>
<reference evidence="2" key="1">
    <citation type="journal article" date="2020" name="Stud. Mycol.">
        <title>101 Dothideomycetes genomes: a test case for predicting lifestyles and emergence of pathogens.</title>
        <authorList>
            <person name="Haridas S."/>
            <person name="Albert R."/>
            <person name="Binder M."/>
            <person name="Bloem J."/>
            <person name="Labutti K."/>
            <person name="Salamov A."/>
            <person name="Andreopoulos B."/>
            <person name="Baker S."/>
            <person name="Barry K."/>
            <person name="Bills G."/>
            <person name="Bluhm B."/>
            <person name="Cannon C."/>
            <person name="Castanera R."/>
            <person name="Culley D."/>
            <person name="Daum C."/>
            <person name="Ezra D."/>
            <person name="Gonzalez J."/>
            <person name="Henrissat B."/>
            <person name="Kuo A."/>
            <person name="Liang C."/>
            <person name="Lipzen A."/>
            <person name="Lutzoni F."/>
            <person name="Magnuson J."/>
            <person name="Mondo S."/>
            <person name="Nolan M."/>
            <person name="Ohm R."/>
            <person name="Pangilinan J."/>
            <person name="Park H.-J."/>
            <person name="Ramirez L."/>
            <person name="Alfaro M."/>
            <person name="Sun H."/>
            <person name="Tritt A."/>
            <person name="Yoshinaga Y."/>
            <person name="Zwiers L.-H."/>
            <person name="Turgeon B."/>
            <person name="Goodwin S."/>
            <person name="Spatafora J."/>
            <person name="Crous P."/>
            <person name="Grigoriev I."/>
        </authorList>
    </citation>
    <scope>NUCLEOTIDE SEQUENCE</scope>
    <source>
        <strain evidence="2">CBS 161.51</strain>
    </source>
</reference>